<protein>
    <submittedName>
        <fullName evidence="1">Uncharacterized protein</fullName>
    </submittedName>
</protein>
<dbReference type="EMBL" id="JAHRIP010085395">
    <property type="protein sequence ID" value="MEQ2314439.1"/>
    <property type="molecule type" value="Genomic_DNA"/>
</dbReference>
<evidence type="ECO:0000313" key="1">
    <source>
        <dbReference type="EMBL" id="MEQ2314439.1"/>
    </source>
</evidence>
<comment type="caution">
    <text evidence="1">The sequence shown here is derived from an EMBL/GenBank/DDBJ whole genome shotgun (WGS) entry which is preliminary data.</text>
</comment>
<accession>A0ABV1A7B2</accession>
<keyword evidence="2" id="KW-1185">Reference proteome</keyword>
<gene>
    <name evidence="1" type="ORF">AMECASPLE_012182</name>
</gene>
<reference evidence="1 2" key="1">
    <citation type="submission" date="2021-06" db="EMBL/GenBank/DDBJ databases">
        <authorList>
            <person name="Palmer J.M."/>
        </authorList>
    </citation>
    <scope>NUCLEOTIDE SEQUENCE [LARGE SCALE GENOMIC DNA]</scope>
    <source>
        <strain evidence="1 2">AS_MEX2019</strain>
        <tissue evidence="1">Muscle</tissue>
    </source>
</reference>
<sequence>MILWIRLSVDGNYHQEAKASQHSVLLMGFVEYFGRRLGRISRFFCRFPKVIRRSGRLEVGPLWRESAQQHREARKEWQLWTSEV</sequence>
<organism evidence="1 2">
    <name type="scientific">Ameca splendens</name>
    <dbReference type="NCBI Taxonomy" id="208324"/>
    <lineage>
        <taxon>Eukaryota</taxon>
        <taxon>Metazoa</taxon>
        <taxon>Chordata</taxon>
        <taxon>Craniata</taxon>
        <taxon>Vertebrata</taxon>
        <taxon>Euteleostomi</taxon>
        <taxon>Actinopterygii</taxon>
        <taxon>Neopterygii</taxon>
        <taxon>Teleostei</taxon>
        <taxon>Neoteleostei</taxon>
        <taxon>Acanthomorphata</taxon>
        <taxon>Ovalentaria</taxon>
        <taxon>Atherinomorphae</taxon>
        <taxon>Cyprinodontiformes</taxon>
        <taxon>Goodeidae</taxon>
        <taxon>Ameca</taxon>
    </lineage>
</organism>
<proteinExistence type="predicted"/>
<name>A0ABV1A7B2_9TELE</name>
<dbReference type="Proteomes" id="UP001469553">
    <property type="component" value="Unassembled WGS sequence"/>
</dbReference>
<evidence type="ECO:0000313" key="2">
    <source>
        <dbReference type="Proteomes" id="UP001469553"/>
    </source>
</evidence>